<gene>
    <name evidence="2" type="ORF">V5J35_003557</name>
</gene>
<evidence type="ECO:0000313" key="2">
    <source>
        <dbReference type="EMBL" id="MET4758365.1"/>
    </source>
</evidence>
<proteinExistence type="predicted"/>
<reference evidence="2 3" key="1">
    <citation type="submission" date="2024-06" db="EMBL/GenBank/DDBJ databases">
        <title>Genomic Encyclopedia of Type Strains, Phase V (KMG-V): Genome sequencing to study the core and pangenomes of soil and plant-associated prokaryotes.</title>
        <authorList>
            <person name="Whitman W."/>
        </authorList>
    </citation>
    <scope>NUCLEOTIDE SEQUENCE [LARGE SCALE GENOMIC DNA]</scope>
    <source>
        <strain evidence="2 3">NE40</strain>
    </source>
</reference>
<dbReference type="Proteomes" id="UP001549366">
    <property type="component" value="Unassembled WGS sequence"/>
</dbReference>
<keyword evidence="3" id="KW-1185">Reference proteome</keyword>
<feature type="signal peptide" evidence="1">
    <location>
        <begin position="1"/>
        <end position="20"/>
    </location>
</feature>
<comment type="caution">
    <text evidence="2">The sequence shown here is derived from an EMBL/GenBank/DDBJ whole genome shotgun (WGS) entry which is preliminary data.</text>
</comment>
<feature type="chain" id="PRO_5045414609" evidence="1">
    <location>
        <begin position="21"/>
        <end position="749"/>
    </location>
</feature>
<name>A0ABV2SKT3_9GAMM</name>
<dbReference type="RefSeq" id="WP_354008457.1">
    <property type="nucleotide sequence ID" value="NZ_JBEWTA010000001.1"/>
</dbReference>
<dbReference type="EMBL" id="JBEWTB010000002">
    <property type="protein sequence ID" value="MET4758365.1"/>
    <property type="molecule type" value="Genomic_DNA"/>
</dbReference>
<organism evidence="2 3">
    <name type="scientific">Endozoicomonas lisbonensis</name>
    <dbReference type="NCBI Taxonomy" id="3120522"/>
    <lineage>
        <taxon>Bacteria</taxon>
        <taxon>Pseudomonadati</taxon>
        <taxon>Pseudomonadota</taxon>
        <taxon>Gammaproteobacteria</taxon>
        <taxon>Oceanospirillales</taxon>
        <taxon>Endozoicomonadaceae</taxon>
        <taxon>Endozoicomonas</taxon>
    </lineage>
</organism>
<accession>A0ABV2SKT3</accession>
<keyword evidence="1" id="KW-0732">Signal</keyword>
<evidence type="ECO:0000313" key="3">
    <source>
        <dbReference type="Proteomes" id="UP001549366"/>
    </source>
</evidence>
<protein>
    <submittedName>
        <fullName evidence="2">Uncharacterized protein</fullName>
    </submittedName>
</protein>
<evidence type="ECO:0000256" key="1">
    <source>
        <dbReference type="SAM" id="SignalP"/>
    </source>
</evidence>
<sequence>MKITNLLLPLFSLVPAASFAAFDDAGTDYSNAEQRTHVWNEALEPIELVNSILCFTKQFNGEQFANQGAYIALADESACFEQEQTGSGGQSSGASKQTKLMKAVAKVDRSDDTSPLEVGVWLPEMGKGEDGEQAIKFKATIREGVSEANPFGDFTFNFDFYDNFTENNGTGGGEVKTISGLDNKIGFTLYEQSTRQGQGGSESYKQCASVVMDADRTSGIALTGTEYSNNSDSGGRKFALAFDETRVLVQKNSGDFEDLPYKSGDFETNTKCLSRTDFEYFAHRYDLYDTTTGAKVEINSGFPIRFDGSGDGNYNGYGFVGYWGLWTEGGQALDNGNTVFRDTGGQQEEYTIVSAPGRLVKHTARSLPLGELTGIRFHYWDDAVYLDDSFDQWLVSYQNGGFYKVGKLKWQQDGPPQTTDLDSPVAISLDLTDSDHHNDSLHMFSEQLGGAVKYLAGESSVTYYEETFIDGSQVGDALLPNDGSITLTCWDNCPTGTIESGQITSWSGSGSPYEQYAPATSYSYTFSVTGNNALTLVRVSNNEPVEFGSSVNEQNLQSTPHSWGVRTGPMVLSTQTLSNPWDVYDPSIVTEYYVWETGLNNWNRLTTVRNDQGNIVSFQKPIQFSYKHSDQNDRSGNAGSFASQTIMLNYGGNGDLWGIPDVGHSSDQDYHYRPAFSIKDGVVMGPGNQYVIKAREIEELMTELPQDQCTGMVLADPAVPVPSSTTGSADIGEMPVVTGEPSVIAGVNQ</sequence>